<proteinExistence type="predicted"/>
<keyword evidence="2" id="KW-0479">Metal-binding</keyword>
<dbReference type="GO" id="GO:0000287">
    <property type="term" value="F:magnesium ion binding"/>
    <property type="evidence" value="ECO:0007669"/>
    <property type="project" value="TreeGrafter"/>
</dbReference>
<dbReference type="InterPro" id="IPR040442">
    <property type="entry name" value="Pyrv_kinase-like_dom_sf"/>
</dbReference>
<dbReference type="Gene3D" id="3.20.20.60">
    <property type="entry name" value="Phosphoenolpyruvate-binding domains"/>
    <property type="match status" value="1"/>
</dbReference>
<dbReference type="InterPro" id="IPR005000">
    <property type="entry name" value="Aldolase/citrate-lyase_domain"/>
</dbReference>
<reference evidence="5" key="1">
    <citation type="submission" date="2018-05" db="EMBL/GenBank/DDBJ databases">
        <authorList>
            <person name="Lanie J.A."/>
            <person name="Ng W.-L."/>
            <person name="Kazmierczak K.M."/>
            <person name="Andrzejewski T.M."/>
            <person name="Davidsen T.M."/>
            <person name="Wayne K.J."/>
            <person name="Tettelin H."/>
            <person name="Glass J.I."/>
            <person name="Rusch D."/>
            <person name="Podicherti R."/>
            <person name="Tsui H.-C.T."/>
            <person name="Winkler M.E."/>
        </authorList>
    </citation>
    <scope>NUCLEOTIDE SEQUENCE</scope>
</reference>
<dbReference type="GO" id="GO:0006107">
    <property type="term" value="P:oxaloacetate metabolic process"/>
    <property type="evidence" value="ECO:0007669"/>
    <property type="project" value="TreeGrafter"/>
</dbReference>
<sequence>MAKVRPLRTSMYVPGNKEDWMRKAPQYGSDALIFDLEDSVPVPDKEEARVLVRKMLEELGGEKPTLTVRVNRLETGLTGDDLEAITCPQLYGVLLPKVESSADVVEVDNLLSYFEHKAGMAVGSVFVDPGLETAQSIRQSYEIATASPRIAHMG</sequence>
<accession>A0A382PK30</accession>
<name>A0A382PK30_9ZZZZ</name>
<feature type="domain" description="HpcH/HpaI aldolase/citrate lyase" evidence="4">
    <location>
        <begin position="8"/>
        <end position="151"/>
    </location>
</feature>
<dbReference type="GO" id="GO:0003824">
    <property type="term" value="F:catalytic activity"/>
    <property type="evidence" value="ECO:0007669"/>
    <property type="project" value="InterPro"/>
</dbReference>
<evidence type="ECO:0000256" key="2">
    <source>
        <dbReference type="ARBA" id="ARBA00022723"/>
    </source>
</evidence>
<dbReference type="SUPFAM" id="SSF51621">
    <property type="entry name" value="Phosphoenolpyruvate/pyruvate domain"/>
    <property type="match status" value="1"/>
</dbReference>
<dbReference type="PANTHER" id="PTHR32308">
    <property type="entry name" value="LYASE BETA SUBUNIT, PUTATIVE (AFU_ORTHOLOGUE AFUA_4G13030)-RELATED"/>
    <property type="match status" value="1"/>
</dbReference>
<evidence type="ECO:0000256" key="3">
    <source>
        <dbReference type="ARBA" id="ARBA00022842"/>
    </source>
</evidence>
<gene>
    <name evidence="5" type="ORF">METZ01_LOCUS326613</name>
</gene>
<dbReference type="PANTHER" id="PTHR32308:SF0">
    <property type="entry name" value="HPCH_HPAI ALDOLASE_CITRATE LYASE DOMAIN-CONTAINING PROTEIN"/>
    <property type="match status" value="1"/>
</dbReference>
<keyword evidence="3" id="KW-0460">Magnesium</keyword>
<dbReference type="AlphaFoldDB" id="A0A382PK30"/>
<evidence type="ECO:0000259" key="4">
    <source>
        <dbReference type="Pfam" id="PF03328"/>
    </source>
</evidence>
<protein>
    <recommendedName>
        <fullName evidence="4">HpcH/HpaI aldolase/citrate lyase domain-containing protein</fullName>
    </recommendedName>
</protein>
<dbReference type="Pfam" id="PF03328">
    <property type="entry name" value="HpcH_HpaI"/>
    <property type="match status" value="1"/>
</dbReference>
<dbReference type="InterPro" id="IPR015813">
    <property type="entry name" value="Pyrv/PenolPyrv_kinase-like_dom"/>
</dbReference>
<organism evidence="5">
    <name type="scientific">marine metagenome</name>
    <dbReference type="NCBI Taxonomy" id="408172"/>
    <lineage>
        <taxon>unclassified sequences</taxon>
        <taxon>metagenomes</taxon>
        <taxon>ecological metagenomes</taxon>
    </lineage>
</organism>
<comment type="cofactor">
    <cofactor evidence="1">
        <name>Mg(2+)</name>
        <dbReference type="ChEBI" id="CHEBI:18420"/>
    </cofactor>
</comment>
<evidence type="ECO:0000256" key="1">
    <source>
        <dbReference type="ARBA" id="ARBA00001946"/>
    </source>
</evidence>
<feature type="non-terminal residue" evidence="5">
    <location>
        <position position="154"/>
    </location>
</feature>
<evidence type="ECO:0000313" key="5">
    <source>
        <dbReference type="EMBL" id="SVC73759.1"/>
    </source>
</evidence>
<dbReference type="EMBL" id="UINC01107979">
    <property type="protein sequence ID" value="SVC73759.1"/>
    <property type="molecule type" value="Genomic_DNA"/>
</dbReference>